<sequence>MEPIIRFRVRKELDPTTERSIRKLKGGLIAQAFTDIIYFDTEEPDYYVHYFTTTPNDRDRACEYITSYSLSNSLEEVVYLL</sequence>
<reference evidence="1 2" key="1">
    <citation type="submission" date="2019-12" db="EMBL/GenBank/DDBJ databases">
        <authorList>
            <person name="Sun J.-Q."/>
        </authorList>
    </citation>
    <scope>NUCLEOTIDE SEQUENCE [LARGE SCALE GENOMIC DNA]</scope>
    <source>
        <strain evidence="1 2">JCM 17928</strain>
    </source>
</reference>
<dbReference type="EMBL" id="WOWP01000053">
    <property type="protein sequence ID" value="MUV04622.1"/>
    <property type="molecule type" value="Genomic_DNA"/>
</dbReference>
<dbReference type="OrthoDB" id="1363936at2"/>
<evidence type="ECO:0000313" key="1">
    <source>
        <dbReference type="EMBL" id="MUV04622.1"/>
    </source>
</evidence>
<comment type="caution">
    <text evidence="1">The sequence shown here is derived from an EMBL/GenBank/DDBJ whole genome shotgun (WGS) entry which is preliminary data.</text>
</comment>
<accession>A0A6N8HFX2</accession>
<protein>
    <submittedName>
        <fullName evidence="1">Uncharacterized protein</fullName>
    </submittedName>
</protein>
<proteinExistence type="predicted"/>
<evidence type="ECO:0000313" key="2">
    <source>
        <dbReference type="Proteomes" id="UP000433945"/>
    </source>
</evidence>
<dbReference type="AlphaFoldDB" id="A0A6N8HFX2"/>
<dbReference type="Proteomes" id="UP000433945">
    <property type="component" value="Unassembled WGS sequence"/>
</dbReference>
<keyword evidence="2" id="KW-1185">Reference proteome</keyword>
<gene>
    <name evidence="1" type="ORF">GN157_12970</name>
</gene>
<dbReference type="RefSeq" id="WP_157483910.1">
    <property type="nucleotide sequence ID" value="NZ_WOWP01000053.1"/>
</dbReference>
<organism evidence="1 2">
    <name type="scientific">Flavobacterium rakeshii</name>
    <dbReference type="NCBI Taxonomy" id="1038845"/>
    <lineage>
        <taxon>Bacteria</taxon>
        <taxon>Pseudomonadati</taxon>
        <taxon>Bacteroidota</taxon>
        <taxon>Flavobacteriia</taxon>
        <taxon>Flavobacteriales</taxon>
        <taxon>Flavobacteriaceae</taxon>
        <taxon>Flavobacterium</taxon>
    </lineage>
</organism>
<name>A0A6N8HFX2_9FLAO</name>